<dbReference type="OrthoDB" id="78597at2"/>
<dbReference type="PANTHER" id="PTHR34825">
    <property type="entry name" value="CONSERVED PROTEIN, WITH A WEAK D-GALACTARATE DEHYDRATASE/ALTRONATE HYDROLASE DOMAIN"/>
    <property type="match status" value="1"/>
</dbReference>
<dbReference type="Pfam" id="PF08011">
    <property type="entry name" value="PDDEXK_9"/>
    <property type="match status" value="1"/>
</dbReference>
<proteinExistence type="predicted"/>
<dbReference type="EMBL" id="LMVH01000001">
    <property type="protein sequence ID" value="KUL98468.1"/>
    <property type="molecule type" value="Genomic_DNA"/>
</dbReference>
<dbReference type="Pfam" id="PF09820">
    <property type="entry name" value="AAA-ATPase_like"/>
    <property type="match status" value="1"/>
</dbReference>
<dbReference type="AlphaFoldDB" id="A0A0X3Y0B9"/>
<organism evidence="2 3">
    <name type="scientific">Fusobacterium nucleatum subsp. nucleatum</name>
    <dbReference type="NCBI Taxonomy" id="76856"/>
    <lineage>
        <taxon>Bacteria</taxon>
        <taxon>Fusobacteriati</taxon>
        <taxon>Fusobacteriota</taxon>
        <taxon>Fusobacteriia</taxon>
        <taxon>Fusobacteriales</taxon>
        <taxon>Fusobacteriaceae</taxon>
        <taxon>Fusobacterium</taxon>
    </lineage>
</organism>
<dbReference type="Proteomes" id="UP000054800">
    <property type="component" value="Unassembled WGS sequence"/>
</dbReference>
<dbReference type="PANTHER" id="PTHR34825:SF1">
    <property type="entry name" value="AAA-ATPASE-LIKE DOMAIN-CONTAINING PROTEIN"/>
    <property type="match status" value="1"/>
</dbReference>
<dbReference type="RefSeq" id="WP_059222516.1">
    <property type="nucleotide sequence ID" value="NZ_LMVH01000001.1"/>
</dbReference>
<evidence type="ECO:0000313" key="3">
    <source>
        <dbReference type="Proteomes" id="UP000054800"/>
    </source>
</evidence>
<name>A0A0X3Y0B9_FUSNC</name>
<evidence type="ECO:0000259" key="1">
    <source>
        <dbReference type="Pfam" id="PF09820"/>
    </source>
</evidence>
<sequence>MKKLAIGVDDFKEIIKENFYYIDKTKFIEDILEDGSKVKLLNRPRRFGKTINMTTLKYFFDIKNAEENRKLFNNLYIEKSKYIEEQGKYPIIFLSLKEIKGKTWEEMLEQIKNYISSMYNDFEYIREVLNESELKNFDTIWLKKERADYSNSIKNLTNFLYKYYKKETILLIDEYDVPLIEAYLNNYYSDAISFFKIFLGGALKTNQYLKMGVMTGIIRVIKAGIFSDLNNLSVYTILDNDYDEAFGLTEKEVEQALKDYTILEELNDVKFWYDGYKIGNKEVYNPWSIINFLKNKELKGFWIKTSGNQLIKKVLEDATSDVNEGLLKLFNGEDVEEVVTGTSDLSNLLNYRDVWELLVFSGYLTIKEKIDRRNYILKIPNQEIREFFKDEFIDLYFGESKLKKILNALKENNIEEFERIFQNILLNSVSTWDTSKEAFYHGLSFGMLSYLDGEYYVTSNFESGYGRYDIIVEPRNKNKRGFIIECKIVKDEKDLEKMSKEAIEQIKNKKYDTKLKERGIKEITLLGLAFCGKRMKVNYE</sequence>
<feature type="domain" description="AAA-ATPase-like" evidence="1">
    <location>
        <begin position="6"/>
        <end position="226"/>
    </location>
</feature>
<dbReference type="InterPro" id="IPR018631">
    <property type="entry name" value="AAA-ATPase-like_dom"/>
</dbReference>
<protein>
    <recommendedName>
        <fullName evidence="1">AAA-ATPase-like domain-containing protein</fullName>
    </recommendedName>
</protein>
<evidence type="ECO:0000313" key="2">
    <source>
        <dbReference type="EMBL" id="KUL98468.1"/>
    </source>
</evidence>
<dbReference type="InterPro" id="IPR012547">
    <property type="entry name" value="PDDEXK_9"/>
</dbReference>
<gene>
    <name evidence="2" type="ORF">RO03_02750</name>
</gene>
<reference evidence="2 3" key="1">
    <citation type="submission" date="2015-10" db="EMBL/GenBank/DDBJ databases">
        <authorList>
            <person name="Gilbert D.G."/>
        </authorList>
    </citation>
    <scope>NUCLEOTIDE SEQUENCE [LARGE SCALE GENOMIC DNA]</scope>
    <source>
        <strain evidence="2 3">ChDC F311</strain>
    </source>
</reference>
<accession>A0A0X3Y0B9</accession>
<comment type="caution">
    <text evidence="2">The sequence shown here is derived from an EMBL/GenBank/DDBJ whole genome shotgun (WGS) entry which is preliminary data.</text>
</comment>